<dbReference type="InterPro" id="IPR011973">
    <property type="entry name" value="PaaD"/>
</dbReference>
<dbReference type="GO" id="GO:0016787">
    <property type="term" value="F:hydrolase activity"/>
    <property type="evidence" value="ECO:0007669"/>
    <property type="project" value="UniProtKB-KW"/>
</dbReference>
<dbReference type="CDD" id="cd03443">
    <property type="entry name" value="PaaI_thioesterase"/>
    <property type="match status" value="1"/>
</dbReference>
<dbReference type="Gene3D" id="3.10.129.10">
    <property type="entry name" value="Hotdog Thioesterase"/>
    <property type="match status" value="1"/>
</dbReference>
<dbReference type="SUPFAM" id="SSF54637">
    <property type="entry name" value="Thioesterase/thiol ester dehydrase-isomerase"/>
    <property type="match status" value="1"/>
</dbReference>
<dbReference type="InterPro" id="IPR029069">
    <property type="entry name" value="HotDog_dom_sf"/>
</dbReference>
<dbReference type="InterPro" id="IPR052723">
    <property type="entry name" value="Acyl-CoA_thioesterase_PaaI"/>
</dbReference>
<gene>
    <name evidence="3" type="primary">paaI</name>
    <name evidence="3" type="ORF">ACFSNB_00360</name>
</gene>
<dbReference type="NCBIfam" id="TIGR02286">
    <property type="entry name" value="PaaD"/>
    <property type="match status" value="1"/>
</dbReference>
<feature type="domain" description="Thioesterase" evidence="2">
    <location>
        <begin position="55"/>
        <end position="126"/>
    </location>
</feature>
<keyword evidence="1 3" id="KW-0378">Hydrolase</keyword>
<evidence type="ECO:0000313" key="3">
    <source>
        <dbReference type="EMBL" id="MFD2232247.1"/>
    </source>
</evidence>
<dbReference type="InterPro" id="IPR003736">
    <property type="entry name" value="PAAI_dom"/>
</dbReference>
<evidence type="ECO:0000256" key="1">
    <source>
        <dbReference type="ARBA" id="ARBA00022801"/>
    </source>
</evidence>
<accession>A0ABW5C8J3</accession>
<dbReference type="PANTHER" id="PTHR42856:SF1">
    <property type="entry name" value="ACYL-COENZYME A THIOESTERASE PAAI"/>
    <property type="match status" value="1"/>
</dbReference>
<protein>
    <submittedName>
        <fullName evidence="3">Hydroxyphenylacetyl-CoA thioesterase PaaI</fullName>
        <ecNumber evidence="3">3.1.2.-</ecNumber>
    </submittedName>
</protein>
<sequence>MTDHAKAQGLAERVGALIFQRDASSHFLGITLDAIGPGTAQLSMTVTESMLNGVGICHGGFTYKLADDAFAYACNSHNRIAVGQHCTVSYPAPARLGDRLVATGREVFRQGRSGVYDVVVATAAGVTVALFRGHCRFLDGHHLEDGAA</sequence>
<keyword evidence="4" id="KW-1185">Reference proteome</keyword>
<dbReference type="EC" id="3.1.2.-" evidence="3"/>
<name>A0ABW5C8J3_9PROT</name>
<dbReference type="RefSeq" id="WP_377313402.1">
    <property type="nucleotide sequence ID" value="NZ_JBHUIY010000001.1"/>
</dbReference>
<evidence type="ECO:0000259" key="2">
    <source>
        <dbReference type="Pfam" id="PF03061"/>
    </source>
</evidence>
<dbReference type="NCBIfam" id="TIGR00369">
    <property type="entry name" value="unchar_dom_1"/>
    <property type="match status" value="1"/>
</dbReference>
<comment type="caution">
    <text evidence="3">The sequence shown here is derived from an EMBL/GenBank/DDBJ whole genome shotgun (WGS) entry which is preliminary data.</text>
</comment>
<dbReference type="Pfam" id="PF03061">
    <property type="entry name" value="4HBT"/>
    <property type="match status" value="1"/>
</dbReference>
<reference evidence="4" key="1">
    <citation type="journal article" date="2019" name="Int. J. Syst. Evol. Microbiol.">
        <title>The Global Catalogue of Microorganisms (GCM) 10K type strain sequencing project: providing services to taxonomists for standard genome sequencing and annotation.</title>
        <authorList>
            <consortium name="The Broad Institute Genomics Platform"/>
            <consortium name="The Broad Institute Genome Sequencing Center for Infectious Disease"/>
            <person name="Wu L."/>
            <person name="Ma J."/>
        </authorList>
    </citation>
    <scope>NUCLEOTIDE SEQUENCE [LARGE SCALE GENOMIC DNA]</scope>
    <source>
        <strain evidence="4">KCTC 15012</strain>
    </source>
</reference>
<dbReference type="EMBL" id="JBHUIY010000001">
    <property type="protein sequence ID" value="MFD2232247.1"/>
    <property type="molecule type" value="Genomic_DNA"/>
</dbReference>
<proteinExistence type="predicted"/>
<evidence type="ECO:0000313" key="4">
    <source>
        <dbReference type="Proteomes" id="UP001597296"/>
    </source>
</evidence>
<dbReference type="InterPro" id="IPR006683">
    <property type="entry name" value="Thioestr_dom"/>
</dbReference>
<organism evidence="3 4">
    <name type="scientific">Phaeospirillum tilakii</name>
    <dbReference type="NCBI Taxonomy" id="741673"/>
    <lineage>
        <taxon>Bacteria</taxon>
        <taxon>Pseudomonadati</taxon>
        <taxon>Pseudomonadota</taxon>
        <taxon>Alphaproteobacteria</taxon>
        <taxon>Rhodospirillales</taxon>
        <taxon>Rhodospirillaceae</taxon>
        <taxon>Phaeospirillum</taxon>
    </lineage>
</organism>
<dbReference type="PANTHER" id="PTHR42856">
    <property type="entry name" value="ACYL-COENZYME A THIOESTERASE PAAI"/>
    <property type="match status" value="1"/>
</dbReference>
<dbReference type="Proteomes" id="UP001597296">
    <property type="component" value="Unassembled WGS sequence"/>
</dbReference>